<sequence length="1028" mass="114793">MTAPMAGTGRPLDSSNIDAADRTSQVNGSQQANGQEQTPRQRDTRTTSGQEGGEERPEIDDFVKGFYDGDRFTDVDSRVWLDPKGCQMTYMYPSYYNLLDFDQERTPLAGKYGLMLYKHNHAGEPPLTWDNRLLTQVGEYDYTVAKSAKMRLRGIPALFIPGNAGSARQVRSVATEAWRYFYETAPAMHDGSREPWSKPIDFFTVDLNEEFSAFHGQLLLDQARYVNEAIAYILSLYKDNPEAGSDFPLPSSVLIIGHSMGGIVARSLFTVDNYLPGSVNTILTLATPHMVPPLAIDYAVTELYDKIEEFWRQGFEGPHSALANVSLVSILGGNQDITVNSDSGNIHHLVPQSHGFAVFTTSIPDAWVGSDHLSILWCNQVVKAIAEALVQVVDARNQDQVKTLGERMKRFRGRLLTGALEGHLHGTSPSRTNEEETISLMGVGHSFEEAPANIWALPPKPKSSGASGSHLYITKVPKERSDLDTFSLLMSCQPGTPSCGLDILLCNDRTSLDSEDDNPTSITFSCQRNSIGLVPVPASTRSSTMPLYESGDRFTGQEFWYVSRRLRDFDGIEYVVIEDRRSASGQKFKGKFLITEFKNEASTVETVETTYGSRKGRFAPMMKQSSWTMNEDKYAVNLAAPSSRIDINFHGDLPYFERVFLRPDENKGIDLKFWTDPTCSGQLSFTLTVDKYGSLGKVLIRYRTAFLVFTYMVIVLALRAQIQGWGEHGVVRPFGTVLSQLSRTTFVKFSGLLAVFSLLQSLFNSSAMVFFGSLPAAGWFNDALLGRNDMFFWFLSPIFFQVSIGIVAFVWFLLNSIVRFVAVLVGMVRREDSELQDQRGHGGKVAIAVMCILVATVLPYQFAFTATVVALIVVNARALVDAQRMSSSSSLASWNQFHFAMTILVAFFFLLPFCVPALMVWIRNGAVGWWRSFNTDHRVDYVAPFMILVEGLGRGGALTEALWKRYGRITVLLLDGMLACLVVVGVRSSWQVYFLTRFWAIWLVVVRVLEVRILGARRRTGQEHDKQA</sequence>
<dbReference type="OrthoDB" id="348976at2759"/>
<dbReference type="Proteomes" id="UP000738325">
    <property type="component" value="Unassembled WGS sequence"/>
</dbReference>
<dbReference type="GO" id="GO:0015031">
    <property type="term" value="P:protein transport"/>
    <property type="evidence" value="ECO:0007669"/>
    <property type="project" value="UniProtKB-KW"/>
</dbReference>
<evidence type="ECO:0000256" key="11">
    <source>
        <dbReference type="SAM" id="MobiDB-lite"/>
    </source>
</evidence>
<evidence type="ECO:0000259" key="12">
    <source>
        <dbReference type="Pfam" id="PF07819"/>
    </source>
</evidence>
<dbReference type="Pfam" id="PF07819">
    <property type="entry name" value="PGAP1"/>
    <property type="match status" value="1"/>
</dbReference>
<keyword evidence="4 10" id="KW-0812">Transmembrane</keyword>
<dbReference type="InterPro" id="IPR029058">
    <property type="entry name" value="AB_hydrolase_fold"/>
</dbReference>
<keyword evidence="8 10" id="KW-1133">Transmembrane helix</keyword>
<proteinExistence type="inferred from homology"/>
<dbReference type="InterPro" id="IPR039529">
    <property type="entry name" value="PGAP1/BST1"/>
</dbReference>
<dbReference type="SUPFAM" id="SSF53474">
    <property type="entry name" value="alpha/beta-Hydrolases"/>
    <property type="match status" value="1"/>
</dbReference>
<comment type="subcellular location">
    <subcellularLocation>
        <location evidence="1">Endoplasmic reticulum membrane</location>
        <topology evidence="1">Multi-pass membrane protein</topology>
    </subcellularLocation>
</comment>
<evidence type="ECO:0000313" key="15">
    <source>
        <dbReference type="Proteomes" id="UP000738325"/>
    </source>
</evidence>
<evidence type="ECO:0000256" key="4">
    <source>
        <dbReference type="ARBA" id="ARBA00022692"/>
    </source>
</evidence>
<evidence type="ECO:0000256" key="7">
    <source>
        <dbReference type="ARBA" id="ARBA00022927"/>
    </source>
</evidence>
<dbReference type="InterPro" id="IPR056824">
    <property type="entry name" value="PGAP1_TMD"/>
</dbReference>
<keyword evidence="3 10" id="KW-0813">Transport</keyword>
<evidence type="ECO:0000259" key="13">
    <source>
        <dbReference type="Pfam" id="PF25140"/>
    </source>
</evidence>
<comment type="similarity">
    <text evidence="2 10">Belongs to the GPI inositol-deacylase family.</text>
</comment>
<feature type="transmembrane region" description="Helical" evidence="10">
    <location>
        <begin position="969"/>
        <end position="986"/>
    </location>
</feature>
<comment type="function">
    <text evidence="10">Involved in inositol deacylation of GPI-anchored proteins which plays important roles in the quality control and ER-associated degradation of GPI-anchored proteins.</text>
</comment>
<feature type="transmembrane region" description="Helical" evidence="10">
    <location>
        <begin position="700"/>
        <end position="718"/>
    </location>
</feature>
<evidence type="ECO:0000256" key="1">
    <source>
        <dbReference type="ARBA" id="ARBA00004477"/>
    </source>
</evidence>
<comment type="caution">
    <text evidence="14">The sequence shown here is derived from an EMBL/GenBank/DDBJ whole genome shotgun (WGS) entry which is preliminary data.</text>
</comment>
<evidence type="ECO:0000256" key="6">
    <source>
        <dbReference type="ARBA" id="ARBA00022824"/>
    </source>
</evidence>
<evidence type="ECO:0000256" key="5">
    <source>
        <dbReference type="ARBA" id="ARBA00022801"/>
    </source>
</evidence>
<dbReference type="AlphaFoldDB" id="A0A9P6RHT8"/>
<dbReference type="PANTHER" id="PTHR15495">
    <property type="entry name" value="NEGATIVE REGULATOR OF VESICLE FORMATION-RELATED"/>
    <property type="match status" value="1"/>
</dbReference>
<dbReference type="GO" id="GO:0006888">
    <property type="term" value="P:endoplasmic reticulum to Golgi vesicle-mediated transport"/>
    <property type="evidence" value="ECO:0007669"/>
    <property type="project" value="TreeGrafter"/>
</dbReference>
<accession>A0A9P6RHT8</accession>
<evidence type="ECO:0000256" key="2">
    <source>
        <dbReference type="ARBA" id="ARBA00006931"/>
    </source>
</evidence>
<keyword evidence="6 10" id="KW-0256">Endoplasmic reticulum</keyword>
<dbReference type="InterPro" id="IPR012908">
    <property type="entry name" value="PGAP1-ab_dom-like"/>
</dbReference>
<organism evidence="14 15">
    <name type="scientific">Dissophora globulifera</name>
    <dbReference type="NCBI Taxonomy" id="979702"/>
    <lineage>
        <taxon>Eukaryota</taxon>
        <taxon>Fungi</taxon>
        <taxon>Fungi incertae sedis</taxon>
        <taxon>Mucoromycota</taxon>
        <taxon>Mortierellomycotina</taxon>
        <taxon>Mortierellomycetes</taxon>
        <taxon>Mortierellales</taxon>
        <taxon>Mortierellaceae</taxon>
        <taxon>Dissophora</taxon>
    </lineage>
</organism>
<feature type="transmembrane region" description="Helical" evidence="10">
    <location>
        <begin position="749"/>
        <end position="771"/>
    </location>
</feature>
<dbReference type="EMBL" id="JAAAIP010000342">
    <property type="protein sequence ID" value="KAG0319014.1"/>
    <property type="molecule type" value="Genomic_DNA"/>
</dbReference>
<dbReference type="EC" id="3.1.-.-" evidence="10"/>
<feature type="transmembrane region" description="Helical" evidence="10">
    <location>
        <begin position="791"/>
        <end position="824"/>
    </location>
</feature>
<evidence type="ECO:0000256" key="8">
    <source>
        <dbReference type="ARBA" id="ARBA00022989"/>
    </source>
</evidence>
<keyword evidence="7 10" id="KW-0653">Protein transport</keyword>
<dbReference type="GO" id="GO:0006505">
    <property type="term" value="P:GPI anchor metabolic process"/>
    <property type="evidence" value="ECO:0007669"/>
    <property type="project" value="TreeGrafter"/>
</dbReference>
<name>A0A9P6RHT8_9FUNG</name>
<evidence type="ECO:0000313" key="14">
    <source>
        <dbReference type="EMBL" id="KAG0319014.1"/>
    </source>
</evidence>
<keyword evidence="9 10" id="KW-0472">Membrane</keyword>
<feature type="compositionally biased region" description="Polar residues" evidence="11">
    <location>
        <begin position="13"/>
        <end position="38"/>
    </location>
</feature>
<keyword evidence="5 10" id="KW-0378">Hydrolase</keyword>
<feature type="domain" description="GPI inositol-deacylase PGAP1-like alpha/beta" evidence="12">
    <location>
        <begin position="152"/>
        <end position="391"/>
    </location>
</feature>
<dbReference type="Pfam" id="PF25140">
    <property type="entry name" value="PGAP1_TMD"/>
    <property type="match status" value="1"/>
</dbReference>
<feature type="transmembrane region" description="Helical" evidence="10">
    <location>
        <begin position="845"/>
        <end position="876"/>
    </location>
</feature>
<keyword evidence="15" id="KW-1185">Reference proteome</keyword>
<evidence type="ECO:0000256" key="10">
    <source>
        <dbReference type="RuleBase" id="RU365011"/>
    </source>
</evidence>
<dbReference type="GO" id="GO:0050185">
    <property type="term" value="F:phosphatidylinositol deacylase activity"/>
    <property type="evidence" value="ECO:0007669"/>
    <property type="project" value="TreeGrafter"/>
</dbReference>
<gene>
    <name evidence="14" type="primary">BST1_2</name>
    <name evidence="14" type="ORF">BGZ99_005347</name>
</gene>
<dbReference type="GO" id="GO:0005789">
    <property type="term" value="C:endoplasmic reticulum membrane"/>
    <property type="evidence" value="ECO:0007669"/>
    <property type="project" value="UniProtKB-SubCell"/>
</dbReference>
<evidence type="ECO:0000256" key="9">
    <source>
        <dbReference type="ARBA" id="ARBA00023136"/>
    </source>
</evidence>
<dbReference type="PANTHER" id="PTHR15495:SF7">
    <property type="entry name" value="GPI INOSITOL-DEACYLASE"/>
    <property type="match status" value="1"/>
</dbReference>
<feature type="domain" description="GPI inositol-deacylase transmembrane" evidence="13">
    <location>
        <begin position="705"/>
        <end position="1006"/>
    </location>
</feature>
<feature type="region of interest" description="Disordered" evidence="11">
    <location>
        <begin position="1"/>
        <end position="61"/>
    </location>
</feature>
<dbReference type="Gene3D" id="3.40.50.1820">
    <property type="entry name" value="alpha/beta hydrolase"/>
    <property type="match status" value="1"/>
</dbReference>
<protein>
    <recommendedName>
        <fullName evidence="10">GPI inositol-deacylase</fullName>
        <ecNumber evidence="10">3.1.-.-</ecNumber>
    </recommendedName>
</protein>
<feature type="transmembrane region" description="Helical" evidence="10">
    <location>
        <begin position="992"/>
        <end position="1009"/>
    </location>
</feature>
<dbReference type="Pfam" id="PF25141">
    <property type="entry name" value="PGAP1_2nd"/>
    <property type="match status" value="1"/>
</dbReference>
<reference evidence="14" key="1">
    <citation type="journal article" date="2020" name="Fungal Divers.">
        <title>Resolving the Mortierellaceae phylogeny through synthesis of multi-gene phylogenetics and phylogenomics.</title>
        <authorList>
            <person name="Vandepol N."/>
            <person name="Liber J."/>
            <person name="Desiro A."/>
            <person name="Na H."/>
            <person name="Kennedy M."/>
            <person name="Barry K."/>
            <person name="Grigoriev I.V."/>
            <person name="Miller A.N."/>
            <person name="O'Donnell K."/>
            <person name="Stajich J.E."/>
            <person name="Bonito G."/>
        </authorList>
    </citation>
    <scope>NUCLEOTIDE SEQUENCE</scope>
    <source>
        <strain evidence="14">REB-010B</strain>
    </source>
</reference>
<feature type="transmembrane region" description="Helical" evidence="10">
    <location>
        <begin position="896"/>
        <end position="922"/>
    </location>
</feature>
<evidence type="ECO:0000256" key="3">
    <source>
        <dbReference type="ARBA" id="ARBA00022448"/>
    </source>
</evidence>